<keyword evidence="2" id="KW-1185">Reference proteome</keyword>
<dbReference type="KEGG" id="mmas:MYMAC_006104"/>
<sequence>MIHASDFVTGTLPRGAADGVINVAQSTVGPPYAHDGDLNTPRIEADVSLSGGTVVVERLRLPLRMACVPDAPAQRRTASRLSSVPSP</sequence>
<organism evidence="1 2">
    <name type="scientific">Corallococcus macrosporus DSM 14697</name>
    <dbReference type="NCBI Taxonomy" id="1189310"/>
    <lineage>
        <taxon>Bacteria</taxon>
        <taxon>Pseudomonadati</taxon>
        <taxon>Myxococcota</taxon>
        <taxon>Myxococcia</taxon>
        <taxon>Myxococcales</taxon>
        <taxon>Cystobacterineae</taxon>
        <taxon>Myxococcaceae</taxon>
        <taxon>Corallococcus</taxon>
    </lineage>
</organism>
<dbReference type="Proteomes" id="UP000217343">
    <property type="component" value="Chromosome"/>
</dbReference>
<gene>
    <name evidence="1" type="ORF">MYMAC_006104</name>
</gene>
<proteinExistence type="predicted"/>
<dbReference type="AlphaFoldDB" id="A0A250K3A7"/>
<evidence type="ECO:0000313" key="1">
    <source>
        <dbReference type="EMBL" id="ATB50448.1"/>
    </source>
</evidence>
<protein>
    <submittedName>
        <fullName evidence="1">Uncharacterized protein</fullName>
    </submittedName>
</protein>
<reference evidence="1 2" key="1">
    <citation type="submission" date="2017-06" db="EMBL/GenBank/DDBJ databases">
        <title>Sequencing and comparative analysis of myxobacterial genomes.</title>
        <authorList>
            <person name="Rupp O."/>
            <person name="Goesmann A."/>
            <person name="Sogaard-Andersen L."/>
        </authorList>
    </citation>
    <scope>NUCLEOTIDE SEQUENCE [LARGE SCALE GENOMIC DNA]</scope>
    <source>
        <strain evidence="1 2">DSM 14697</strain>
    </source>
</reference>
<dbReference type="EMBL" id="CP022203">
    <property type="protein sequence ID" value="ATB50448.1"/>
    <property type="molecule type" value="Genomic_DNA"/>
</dbReference>
<accession>A0A250K3A7</accession>
<evidence type="ECO:0000313" key="2">
    <source>
        <dbReference type="Proteomes" id="UP000217343"/>
    </source>
</evidence>
<dbReference type="RefSeq" id="WP_095960655.1">
    <property type="nucleotide sequence ID" value="NZ_CP022203.1"/>
</dbReference>
<name>A0A250K3A7_9BACT</name>